<evidence type="ECO:0000313" key="2">
    <source>
        <dbReference type="EMBL" id="GAL88277.1"/>
    </source>
</evidence>
<dbReference type="EMBL" id="BBNY01000002">
    <property type="protein sequence ID" value="GAL88277.1"/>
    <property type="molecule type" value="Genomic_DNA"/>
</dbReference>
<dbReference type="AlphaFoldDB" id="A0A090VWY4"/>
<evidence type="ECO:0000313" key="1">
    <source>
        <dbReference type="EMBL" id="GAL67779.1"/>
    </source>
</evidence>
<name>A0A090VWY4_9FLAO</name>
<comment type="caution">
    <text evidence="1">The sequence shown here is derived from an EMBL/GenBank/DDBJ whole genome shotgun (WGS) entry which is preliminary data.</text>
</comment>
<gene>
    <name evidence="1" type="ORF">JCM19301_1066</name>
    <name evidence="2" type="ORF">JCM19538_1603</name>
</gene>
<keyword evidence="4" id="KW-1185">Reference proteome</keyword>
<dbReference type="Proteomes" id="UP000030184">
    <property type="component" value="Unassembled WGS sequence"/>
</dbReference>
<dbReference type="STRING" id="504487.JCM19538_1603"/>
<reference evidence="4" key="1">
    <citation type="journal article" date="2014" name="Genome Announc.">
        <title>Draft Genome Sequence of Marine Flavobacterium Jejuia pallidilutea Strain 11shimoA1 and Pigmentation Mutants.</title>
        <authorList>
            <person name="Takatani N."/>
            <person name="Nakanishi M."/>
            <person name="Meirelles P."/>
            <person name="Mino S."/>
            <person name="Suda W."/>
            <person name="Oshima K."/>
            <person name="Hattori M."/>
            <person name="Ohkuma M."/>
            <person name="Hosokawa M."/>
            <person name="Miyashita K."/>
            <person name="Thompson F.L."/>
            <person name="Niwa A."/>
            <person name="Sawabe T."/>
            <person name="Sawabe T."/>
        </authorList>
    </citation>
    <scope>NUCLEOTIDE SEQUENCE [LARGE SCALE GENOMIC DNA]</scope>
    <source>
        <strain evidence="4">JCM 19538</strain>
    </source>
</reference>
<evidence type="ECO:0000313" key="4">
    <source>
        <dbReference type="Proteomes" id="UP000030184"/>
    </source>
</evidence>
<protein>
    <submittedName>
        <fullName evidence="1">Uncharacterized protein</fullName>
    </submittedName>
</protein>
<dbReference type="EMBL" id="BBNR01000012">
    <property type="protein sequence ID" value="GAL67779.1"/>
    <property type="molecule type" value="Genomic_DNA"/>
</dbReference>
<evidence type="ECO:0000313" key="3">
    <source>
        <dbReference type="Proteomes" id="UP000029641"/>
    </source>
</evidence>
<dbReference type="Proteomes" id="UP000029641">
    <property type="component" value="Unassembled WGS sequence"/>
</dbReference>
<proteinExistence type="predicted"/>
<organism evidence="1 3">
    <name type="scientific">Jejuia pallidilutea</name>
    <dbReference type="NCBI Taxonomy" id="504487"/>
    <lineage>
        <taxon>Bacteria</taxon>
        <taxon>Pseudomonadati</taxon>
        <taxon>Bacteroidota</taxon>
        <taxon>Flavobacteriia</taxon>
        <taxon>Flavobacteriales</taxon>
        <taxon>Flavobacteriaceae</taxon>
        <taxon>Jejuia</taxon>
    </lineage>
</organism>
<accession>A0A090VWY4</accession>
<dbReference type="RefSeq" id="WP_042244413.1">
    <property type="nucleotide sequence ID" value="NZ_BBNR01000012.1"/>
</dbReference>
<sequence>MLFHYVSKNQIDALLKLRKVQSLNEHLKTKRAVKAKEKKTKRINPSAKVCHIEKECSDTIKSNIKQKVKDKIRLLPKDKVRFPKKSSLKKPSKSYGVYAQIAKYGMGKLIYINSK</sequence>